<keyword evidence="9" id="KW-1185">Reference proteome</keyword>
<evidence type="ECO:0000256" key="2">
    <source>
        <dbReference type="ARBA" id="ARBA00022692"/>
    </source>
</evidence>
<keyword evidence="4 6" id="KW-0472">Membrane</keyword>
<evidence type="ECO:0000256" key="5">
    <source>
        <dbReference type="SAM" id="MobiDB-lite"/>
    </source>
</evidence>
<evidence type="ECO:0000313" key="8">
    <source>
        <dbReference type="EMBL" id="KAK4461887.1"/>
    </source>
</evidence>
<feature type="transmembrane region" description="Helical" evidence="6">
    <location>
        <begin position="174"/>
        <end position="197"/>
    </location>
</feature>
<dbReference type="PANTHER" id="PTHR42058">
    <property type="entry name" value="G_PROTEIN_RECEP_F2_4 DOMAIN-CONTAINING PROTEIN"/>
    <property type="match status" value="1"/>
</dbReference>
<feature type="transmembrane region" description="Helical" evidence="6">
    <location>
        <begin position="352"/>
        <end position="371"/>
    </location>
</feature>
<dbReference type="GO" id="GO:0016020">
    <property type="term" value="C:membrane"/>
    <property type="evidence" value="ECO:0007669"/>
    <property type="project" value="UniProtKB-SubCell"/>
</dbReference>
<feature type="domain" description="G-protein coupled receptors family 2 profile 2" evidence="7">
    <location>
        <begin position="54"/>
        <end position="218"/>
    </location>
</feature>
<dbReference type="GO" id="GO:0007166">
    <property type="term" value="P:cell surface receptor signaling pathway"/>
    <property type="evidence" value="ECO:0007669"/>
    <property type="project" value="InterPro"/>
</dbReference>
<accession>A0AAV9HQY0</accession>
<dbReference type="EMBL" id="MU864982">
    <property type="protein sequence ID" value="KAK4461887.1"/>
    <property type="molecule type" value="Genomic_DNA"/>
</dbReference>
<dbReference type="GO" id="GO:0004930">
    <property type="term" value="F:G protein-coupled receptor activity"/>
    <property type="evidence" value="ECO:0007669"/>
    <property type="project" value="InterPro"/>
</dbReference>
<evidence type="ECO:0000256" key="3">
    <source>
        <dbReference type="ARBA" id="ARBA00022989"/>
    </source>
</evidence>
<gene>
    <name evidence="8" type="ORF">QBC42DRAFT_177438</name>
</gene>
<evidence type="ECO:0000256" key="6">
    <source>
        <dbReference type="SAM" id="Phobius"/>
    </source>
</evidence>
<feature type="compositionally biased region" description="Polar residues" evidence="5">
    <location>
        <begin position="484"/>
        <end position="503"/>
    </location>
</feature>
<feature type="transmembrane region" description="Helical" evidence="6">
    <location>
        <begin position="285"/>
        <end position="307"/>
    </location>
</feature>
<dbReference type="PROSITE" id="PS50261">
    <property type="entry name" value="G_PROTEIN_RECEP_F2_4"/>
    <property type="match status" value="1"/>
</dbReference>
<dbReference type="AlphaFoldDB" id="A0AAV9HQY0"/>
<keyword evidence="2 6" id="KW-0812">Transmembrane</keyword>
<dbReference type="Pfam" id="PF00002">
    <property type="entry name" value="7tm_2"/>
    <property type="match status" value="1"/>
</dbReference>
<feature type="transmembrane region" description="Helical" evidence="6">
    <location>
        <begin position="63"/>
        <end position="84"/>
    </location>
</feature>
<feature type="transmembrane region" description="Helical" evidence="6">
    <location>
        <begin position="91"/>
        <end position="112"/>
    </location>
</feature>
<reference evidence="8" key="2">
    <citation type="submission" date="2023-06" db="EMBL/GenBank/DDBJ databases">
        <authorList>
            <consortium name="Lawrence Berkeley National Laboratory"/>
            <person name="Mondo S.J."/>
            <person name="Hensen N."/>
            <person name="Bonometti L."/>
            <person name="Westerberg I."/>
            <person name="Brannstrom I.O."/>
            <person name="Guillou S."/>
            <person name="Cros-Aarteil S."/>
            <person name="Calhoun S."/>
            <person name="Haridas S."/>
            <person name="Kuo A."/>
            <person name="Pangilinan J."/>
            <person name="Riley R."/>
            <person name="Labutti K."/>
            <person name="Andreopoulos B."/>
            <person name="Lipzen A."/>
            <person name="Chen C."/>
            <person name="Yanf M."/>
            <person name="Daum C."/>
            <person name="Ng V."/>
            <person name="Clum A."/>
            <person name="Steindorff A."/>
            <person name="Ohm R."/>
            <person name="Martin F."/>
            <person name="Silar P."/>
            <person name="Natvig D."/>
            <person name="Lalanne C."/>
            <person name="Gautier V."/>
            <person name="Ament-Velasquez S.L."/>
            <person name="Kruys A."/>
            <person name="Hutchinson M.I."/>
            <person name="Powell A.J."/>
            <person name="Barry K."/>
            <person name="Miller A.N."/>
            <person name="Grigoriev I.V."/>
            <person name="Debuchy R."/>
            <person name="Gladieux P."/>
            <person name="Thoren M.H."/>
            <person name="Johannesson H."/>
        </authorList>
    </citation>
    <scope>NUCLEOTIDE SEQUENCE</scope>
    <source>
        <strain evidence="8">PSN324</strain>
    </source>
</reference>
<feature type="transmembrane region" description="Helical" evidence="6">
    <location>
        <begin position="217"/>
        <end position="239"/>
    </location>
</feature>
<evidence type="ECO:0000259" key="7">
    <source>
        <dbReference type="PROSITE" id="PS50261"/>
    </source>
</evidence>
<feature type="compositionally biased region" description="Basic and acidic residues" evidence="5">
    <location>
        <begin position="416"/>
        <end position="425"/>
    </location>
</feature>
<organism evidence="8 9">
    <name type="scientific">Cladorrhinum samala</name>
    <dbReference type="NCBI Taxonomy" id="585594"/>
    <lineage>
        <taxon>Eukaryota</taxon>
        <taxon>Fungi</taxon>
        <taxon>Dikarya</taxon>
        <taxon>Ascomycota</taxon>
        <taxon>Pezizomycotina</taxon>
        <taxon>Sordariomycetes</taxon>
        <taxon>Sordariomycetidae</taxon>
        <taxon>Sordariales</taxon>
        <taxon>Podosporaceae</taxon>
        <taxon>Cladorrhinum</taxon>
    </lineage>
</organism>
<evidence type="ECO:0000256" key="4">
    <source>
        <dbReference type="ARBA" id="ARBA00023136"/>
    </source>
</evidence>
<proteinExistence type="predicted"/>
<comment type="caution">
    <text evidence="8">The sequence shown here is derived from an EMBL/GenBank/DDBJ whole genome shotgun (WGS) entry which is preliminary data.</text>
</comment>
<evidence type="ECO:0000313" key="9">
    <source>
        <dbReference type="Proteomes" id="UP001321749"/>
    </source>
</evidence>
<feature type="compositionally biased region" description="Low complexity" evidence="5">
    <location>
        <begin position="451"/>
        <end position="461"/>
    </location>
</feature>
<dbReference type="InterPro" id="IPR017981">
    <property type="entry name" value="GPCR_2-like_7TM"/>
</dbReference>
<name>A0AAV9HQY0_9PEZI</name>
<keyword evidence="3 6" id="KW-1133">Transmembrane helix</keyword>
<evidence type="ECO:0000256" key="1">
    <source>
        <dbReference type="ARBA" id="ARBA00004141"/>
    </source>
</evidence>
<dbReference type="InterPro" id="IPR053247">
    <property type="entry name" value="GPCR_GPR1/git3-like"/>
</dbReference>
<protein>
    <recommendedName>
        <fullName evidence="7">G-protein coupled receptors family 2 profile 2 domain-containing protein</fullName>
    </recommendedName>
</protein>
<dbReference type="Gene3D" id="1.20.1070.10">
    <property type="entry name" value="Rhodopsin 7-helix transmembrane proteins"/>
    <property type="match status" value="1"/>
</dbReference>
<reference evidence="8" key="1">
    <citation type="journal article" date="2023" name="Mol. Phylogenet. Evol.">
        <title>Genome-scale phylogeny and comparative genomics of the fungal order Sordariales.</title>
        <authorList>
            <person name="Hensen N."/>
            <person name="Bonometti L."/>
            <person name="Westerberg I."/>
            <person name="Brannstrom I.O."/>
            <person name="Guillou S."/>
            <person name="Cros-Aarteil S."/>
            <person name="Calhoun S."/>
            <person name="Haridas S."/>
            <person name="Kuo A."/>
            <person name="Mondo S."/>
            <person name="Pangilinan J."/>
            <person name="Riley R."/>
            <person name="LaButti K."/>
            <person name="Andreopoulos B."/>
            <person name="Lipzen A."/>
            <person name="Chen C."/>
            <person name="Yan M."/>
            <person name="Daum C."/>
            <person name="Ng V."/>
            <person name="Clum A."/>
            <person name="Steindorff A."/>
            <person name="Ohm R.A."/>
            <person name="Martin F."/>
            <person name="Silar P."/>
            <person name="Natvig D.O."/>
            <person name="Lalanne C."/>
            <person name="Gautier V."/>
            <person name="Ament-Velasquez S.L."/>
            <person name="Kruys A."/>
            <person name="Hutchinson M.I."/>
            <person name="Powell A.J."/>
            <person name="Barry K."/>
            <person name="Miller A.N."/>
            <person name="Grigoriev I.V."/>
            <person name="Debuchy R."/>
            <person name="Gladieux P."/>
            <person name="Hiltunen Thoren M."/>
            <person name="Johannesson H."/>
        </authorList>
    </citation>
    <scope>NUCLEOTIDE SEQUENCE</scope>
    <source>
        <strain evidence="8">PSN324</strain>
    </source>
</reference>
<dbReference type="Proteomes" id="UP001321749">
    <property type="component" value="Unassembled WGS sequence"/>
</dbReference>
<dbReference type="PANTHER" id="PTHR42058:SF1">
    <property type="entry name" value="G-PROTEIN COUPLED RECEPTORS FAMILY 2 PROFILE 2 DOMAIN-CONTAINING PROTEIN"/>
    <property type="match status" value="1"/>
</dbReference>
<feature type="transmembrane region" description="Helical" evidence="6">
    <location>
        <begin position="132"/>
        <end position="153"/>
    </location>
</feature>
<feature type="region of interest" description="Disordered" evidence="5">
    <location>
        <begin position="416"/>
        <end position="535"/>
    </location>
</feature>
<sequence length="535" mass="59049">MSANETFGCFHPFLNVKAFTDGGHVDGRLCANFPTNEVCCLPCPVSKWIYPDSFETMTTTANWVAVVGTVSCLFLLISWAVLPVDKTFRHYLSISLTTGVLFMSLGFVIPLASEPEQCFDKITPNSMETSSICASSAMFLILGGWAGVAWVFLRALSLHLQICWQLVVGRNFMWFAQVVGWGIPAVGVVLAFVLSGVSFRFGQTCHINHKNSLADLWIPLLVFSGMTLIIQFATFGYCIKVYLASLADNSASTEGSNLPSYTNSIRTMTPKQAYRRVRRVIQLQWRGIAIILIIVADVIFFSIVFVFQDTTVEAVKHDQSIAEEWTKCIVLSGGDKAKCLHLAGSLAVDMPTVGAVLFLLGINGIWLLLLLGRWTMFEGWRDLFTSAPNRGKREFVSVDARLDDLKKDTRSYEMLSRDDSGKMMDESVTPSVVTPISPALVRSQMGSPTMQQNYSSSSQSGGNDGRRTPDFFGQTARYHAPARSFSSPRAPQSPQQHTVTWDPSETYAPPRGAASPPPPPRNGDRYVNPLGMNRI</sequence>
<dbReference type="InterPro" id="IPR000832">
    <property type="entry name" value="GPCR_2_secretin-like"/>
</dbReference>
<comment type="subcellular location">
    <subcellularLocation>
        <location evidence="1">Membrane</location>
        <topology evidence="1">Multi-pass membrane protein</topology>
    </subcellularLocation>
</comment>